<organism evidence="1 2">
    <name type="scientific">Ciona intestinalis</name>
    <name type="common">Transparent sea squirt</name>
    <name type="synonym">Ascidia intestinalis</name>
    <dbReference type="NCBI Taxonomy" id="7719"/>
    <lineage>
        <taxon>Eukaryota</taxon>
        <taxon>Metazoa</taxon>
        <taxon>Chordata</taxon>
        <taxon>Tunicata</taxon>
        <taxon>Ascidiacea</taxon>
        <taxon>Phlebobranchia</taxon>
        <taxon>Cionidae</taxon>
        <taxon>Ciona</taxon>
    </lineage>
</organism>
<keyword evidence="2" id="KW-1185">Reference proteome</keyword>
<accession>H2XQ70</accession>
<evidence type="ECO:0000313" key="1">
    <source>
        <dbReference type="Ensembl" id="ENSCINP00000031804.1"/>
    </source>
</evidence>
<reference evidence="1" key="2">
    <citation type="submission" date="2025-08" db="UniProtKB">
        <authorList>
            <consortium name="Ensembl"/>
        </authorList>
    </citation>
    <scope>IDENTIFICATION</scope>
</reference>
<dbReference type="Proteomes" id="UP000008144">
    <property type="component" value="Unassembled WGS sequence"/>
</dbReference>
<protein>
    <submittedName>
        <fullName evidence="1">Uncharacterized protein</fullName>
    </submittedName>
</protein>
<evidence type="ECO:0000313" key="2">
    <source>
        <dbReference type="Proteomes" id="UP000008144"/>
    </source>
</evidence>
<dbReference type="AlphaFoldDB" id="H2XQ70"/>
<dbReference type="Ensembl" id="ENSCINT00000034464.1">
    <property type="protein sequence ID" value="ENSCINP00000031804.1"/>
    <property type="gene ID" value="ENSCING00000021516.1"/>
</dbReference>
<dbReference type="Gene3D" id="3.40.50.10140">
    <property type="entry name" value="Toll/interleukin-1 receptor homology (TIR) domain"/>
    <property type="match status" value="1"/>
</dbReference>
<proteinExistence type="predicted"/>
<reference evidence="1" key="3">
    <citation type="submission" date="2025-09" db="UniProtKB">
        <authorList>
            <consortium name="Ensembl"/>
        </authorList>
    </citation>
    <scope>IDENTIFICATION</scope>
</reference>
<dbReference type="HOGENOM" id="CLU_1800766_0_0_1"/>
<name>H2XQ70_CIOIN</name>
<dbReference type="InterPro" id="IPR035897">
    <property type="entry name" value="Toll_tir_struct_dom_sf"/>
</dbReference>
<sequence length="144" mass="16566">MSRYIKNDITIAIIYENGGVGCQWKNFMEEMFTVDLPEQCRDLGLDIKTVSVDSLDDDDISNIDCCAWKLFLFSYDMMKCLADNESRLSQSNLLNTRSDRNIILILGDENDLEFVGEVKRSLCIYPEFTLFHLVRATNPGKIFT</sequence>
<dbReference type="InParanoid" id="H2XQ70"/>
<reference evidence="2" key="1">
    <citation type="journal article" date="2002" name="Science">
        <title>The draft genome of Ciona intestinalis: insights into chordate and vertebrate origins.</title>
        <authorList>
            <person name="Dehal P."/>
            <person name="Satou Y."/>
            <person name="Campbell R.K."/>
            <person name="Chapman J."/>
            <person name="Degnan B."/>
            <person name="De Tomaso A."/>
            <person name="Davidson B."/>
            <person name="Di Gregorio A."/>
            <person name="Gelpke M."/>
            <person name="Goodstein D.M."/>
            <person name="Harafuji N."/>
            <person name="Hastings K.E."/>
            <person name="Ho I."/>
            <person name="Hotta K."/>
            <person name="Huang W."/>
            <person name="Kawashima T."/>
            <person name="Lemaire P."/>
            <person name="Martinez D."/>
            <person name="Meinertzhagen I.A."/>
            <person name="Necula S."/>
            <person name="Nonaka M."/>
            <person name="Putnam N."/>
            <person name="Rash S."/>
            <person name="Saiga H."/>
            <person name="Satake M."/>
            <person name="Terry A."/>
            <person name="Yamada L."/>
            <person name="Wang H.G."/>
            <person name="Awazu S."/>
            <person name="Azumi K."/>
            <person name="Boore J."/>
            <person name="Branno M."/>
            <person name="Chin-Bow S."/>
            <person name="DeSantis R."/>
            <person name="Doyle S."/>
            <person name="Francino P."/>
            <person name="Keys D.N."/>
            <person name="Haga S."/>
            <person name="Hayashi H."/>
            <person name="Hino K."/>
            <person name="Imai K.S."/>
            <person name="Inaba K."/>
            <person name="Kano S."/>
            <person name="Kobayashi K."/>
            <person name="Kobayashi M."/>
            <person name="Lee B.I."/>
            <person name="Makabe K.W."/>
            <person name="Manohar C."/>
            <person name="Matassi G."/>
            <person name="Medina M."/>
            <person name="Mochizuki Y."/>
            <person name="Mount S."/>
            <person name="Morishita T."/>
            <person name="Miura S."/>
            <person name="Nakayama A."/>
            <person name="Nishizaka S."/>
            <person name="Nomoto H."/>
            <person name="Ohta F."/>
            <person name="Oishi K."/>
            <person name="Rigoutsos I."/>
            <person name="Sano M."/>
            <person name="Sasaki A."/>
            <person name="Sasakura Y."/>
            <person name="Shoguchi E."/>
            <person name="Shin-i T."/>
            <person name="Spagnuolo A."/>
            <person name="Stainier D."/>
            <person name="Suzuki M.M."/>
            <person name="Tassy O."/>
            <person name="Takatori N."/>
            <person name="Tokuoka M."/>
            <person name="Yagi K."/>
            <person name="Yoshizaki F."/>
            <person name="Wada S."/>
            <person name="Zhang C."/>
            <person name="Hyatt P.D."/>
            <person name="Larimer F."/>
            <person name="Detter C."/>
            <person name="Doggett N."/>
            <person name="Glavina T."/>
            <person name="Hawkins T."/>
            <person name="Richardson P."/>
            <person name="Lucas S."/>
            <person name="Kohara Y."/>
            <person name="Levine M."/>
            <person name="Satoh N."/>
            <person name="Rokhsar D.S."/>
        </authorList>
    </citation>
    <scope>NUCLEOTIDE SEQUENCE [LARGE SCALE GENOMIC DNA]</scope>
</reference>